<evidence type="ECO:0000256" key="4">
    <source>
        <dbReference type="ARBA" id="ARBA00022692"/>
    </source>
</evidence>
<evidence type="ECO:0000313" key="13">
    <source>
        <dbReference type="Proteomes" id="UP000231701"/>
    </source>
</evidence>
<dbReference type="Pfam" id="PF19293">
    <property type="entry name" value="CdaA_N"/>
    <property type="match status" value="1"/>
</dbReference>
<dbReference type="GO" id="GO:0004016">
    <property type="term" value="F:adenylate cyclase activity"/>
    <property type="evidence" value="ECO:0007669"/>
    <property type="project" value="UniProtKB-UniRule"/>
</dbReference>
<gene>
    <name evidence="10" type="primary">dacA</name>
    <name evidence="12" type="ORF">Ga0123461_2151</name>
</gene>
<dbReference type="Gene3D" id="3.40.1700.10">
    <property type="entry name" value="DNA integrity scanning protein, DisA, N-terminal domain"/>
    <property type="match status" value="1"/>
</dbReference>
<dbReference type="EMBL" id="CP018799">
    <property type="protein sequence ID" value="ATX80557.1"/>
    <property type="molecule type" value="Genomic_DNA"/>
</dbReference>
<dbReference type="PROSITE" id="PS51794">
    <property type="entry name" value="DAC"/>
    <property type="match status" value="1"/>
</dbReference>
<keyword evidence="4 10" id="KW-0812">Transmembrane</keyword>
<dbReference type="SUPFAM" id="SSF143597">
    <property type="entry name" value="YojJ-like"/>
    <property type="match status" value="1"/>
</dbReference>
<evidence type="ECO:0000256" key="10">
    <source>
        <dbReference type="HAMAP-Rule" id="MF_01499"/>
    </source>
</evidence>
<feature type="transmembrane region" description="Helical" evidence="10">
    <location>
        <begin position="41"/>
        <end position="58"/>
    </location>
</feature>
<dbReference type="InterPro" id="IPR036888">
    <property type="entry name" value="DNA_integrity_DisA_N_sf"/>
</dbReference>
<proteinExistence type="inferred from homology"/>
<dbReference type="InterPro" id="IPR014046">
    <property type="entry name" value="C-di-AMP_synthase"/>
</dbReference>
<dbReference type="PIRSF" id="PIRSF004793">
    <property type="entry name" value="UCP004793"/>
    <property type="match status" value="1"/>
</dbReference>
<evidence type="ECO:0000256" key="5">
    <source>
        <dbReference type="ARBA" id="ARBA00022695"/>
    </source>
</evidence>
<keyword evidence="7 10" id="KW-0067">ATP-binding</keyword>
<evidence type="ECO:0000256" key="6">
    <source>
        <dbReference type="ARBA" id="ARBA00022741"/>
    </source>
</evidence>
<name>A0A2K8KZX8_MARES</name>
<dbReference type="InterPro" id="IPR050338">
    <property type="entry name" value="DisA"/>
</dbReference>
<organism evidence="12 13">
    <name type="scientific">Mariprofundus aestuarium</name>
    <dbReference type="NCBI Taxonomy" id="1921086"/>
    <lineage>
        <taxon>Bacteria</taxon>
        <taxon>Pseudomonadati</taxon>
        <taxon>Pseudomonadota</taxon>
        <taxon>Candidatius Mariprofundia</taxon>
        <taxon>Mariprofundales</taxon>
        <taxon>Mariprofundaceae</taxon>
        <taxon>Mariprofundus</taxon>
    </lineage>
</organism>
<dbReference type="HAMAP" id="MF_01499">
    <property type="entry name" value="DacA"/>
    <property type="match status" value="1"/>
</dbReference>
<keyword evidence="3 10" id="KW-0808">Transferase</keyword>
<dbReference type="GO" id="GO:0106408">
    <property type="term" value="F:diadenylate cyclase activity"/>
    <property type="evidence" value="ECO:0007669"/>
    <property type="project" value="UniProtKB-EC"/>
</dbReference>
<keyword evidence="6 10" id="KW-0547">Nucleotide-binding</keyword>
<feature type="transmembrane region" description="Helical" evidence="10">
    <location>
        <begin position="64"/>
        <end position="81"/>
    </location>
</feature>
<dbReference type="AlphaFoldDB" id="A0A2K8KZX8"/>
<keyword evidence="5 10" id="KW-0548">Nucleotidyltransferase</keyword>
<reference evidence="12 13" key="1">
    <citation type="submission" date="2016-12" db="EMBL/GenBank/DDBJ databases">
        <title>Isolation and genomic insights into novel planktonic Zetaproteobacteria from stratified waters of the Chesapeake Bay.</title>
        <authorList>
            <person name="McAllister S.M."/>
            <person name="Kato S."/>
            <person name="Chan C.S."/>
            <person name="Chiu B.K."/>
            <person name="Field E.K."/>
        </authorList>
    </citation>
    <scope>NUCLEOTIDE SEQUENCE [LARGE SCALE GENOMIC DNA]</scope>
    <source>
        <strain evidence="12 13">CP-5</strain>
    </source>
</reference>
<dbReference type="Pfam" id="PF02457">
    <property type="entry name" value="DAC"/>
    <property type="match status" value="1"/>
</dbReference>
<evidence type="ECO:0000256" key="7">
    <source>
        <dbReference type="ARBA" id="ARBA00022840"/>
    </source>
</evidence>
<dbReference type="KEGG" id="maes:Ga0123461_2151"/>
<comment type="catalytic activity">
    <reaction evidence="1 10">
        <text>2 ATP = 3',3'-c-di-AMP + 2 diphosphate</text>
        <dbReference type="Rhea" id="RHEA:35655"/>
        <dbReference type="ChEBI" id="CHEBI:30616"/>
        <dbReference type="ChEBI" id="CHEBI:33019"/>
        <dbReference type="ChEBI" id="CHEBI:71500"/>
        <dbReference type="EC" id="2.7.7.85"/>
    </reaction>
</comment>
<sequence>MFEQMDSWQFGLVDLLDVSVVAVVVYFFLRLIRGTRAVQMLIGIAIVALTYQLARAFGLFTVEWMFGHFFSAFMVILVVLFQQEIRRALMRVAANPLASTSLATDEVLEALVESAFSLVHRGWGGLIVIERETGLRHLFESGVELDAPLRPDIVQALFCPDAPMHDGAVIVCRDAHGGRIVAARVLLPLAQANAVPGDYGTRHRAAVGLSEETDALVVVVSEERGQVHLVEGGQIGAAMSSLEMRQALNMKLSSVAAAPGQSVGKA</sequence>
<feature type="domain" description="DAC" evidence="11">
    <location>
        <begin position="82"/>
        <end position="241"/>
    </location>
</feature>
<dbReference type="InterPro" id="IPR034701">
    <property type="entry name" value="CdaA"/>
</dbReference>
<dbReference type="PANTHER" id="PTHR34185">
    <property type="entry name" value="DIADENYLATE CYCLASE"/>
    <property type="match status" value="1"/>
</dbReference>
<comment type="subunit">
    <text evidence="10">Probably a homodimer.</text>
</comment>
<evidence type="ECO:0000259" key="11">
    <source>
        <dbReference type="PROSITE" id="PS51794"/>
    </source>
</evidence>
<dbReference type="Proteomes" id="UP000231701">
    <property type="component" value="Chromosome"/>
</dbReference>
<evidence type="ECO:0000256" key="9">
    <source>
        <dbReference type="ARBA" id="ARBA00023136"/>
    </source>
</evidence>
<protein>
    <recommendedName>
        <fullName evidence="10">Diadenylate cyclase</fullName>
        <shortName evidence="10">DAC</shortName>
        <ecNumber evidence="10">2.7.7.85</ecNumber>
    </recommendedName>
    <alternativeName>
        <fullName evidence="10">Cyclic-di-AMP synthase</fullName>
        <shortName evidence="10">c-di-AMP synthase</shortName>
    </alternativeName>
</protein>
<dbReference type="InterPro" id="IPR003390">
    <property type="entry name" value="DNA_integrity_scan_DisA_N"/>
</dbReference>
<accession>A0A2K8KZX8</accession>
<dbReference type="GO" id="GO:0006171">
    <property type="term" value="P:cAMP biosynthetic process"/>
    <property type="evidence" value="ECO:0007669"/>
    <property type="project" value="InterPro"/>
</dbReference>
<dbReference type="GO" id="GO:0005524">
    <property type="term" value="F:ATP binding"/>
    <property type="evidence" value="ECO:0007669"/>
    <property type="project" value="UniProtKB-UniRule"/>
</dbReference>
<keyword evidence="2 10" id="KW-1003">Cell membrane</keyword>
<dbReference type="InterPro" id="IPR045585">
    <property type="entry name" value="CdaA_N"/>
</dbReference>
<dbReference type="PANTHER" id="PTHR34185:SF1">
    <property type="entry name" value="DIADENYLATE CYCLASE"/>
    <property type="match status" value="1"/>
</dbReference>
<evidence type="ECO:0000313" key="12">
    <source>
        <dbReference type="EMBL" id="ATX80557.1"/>
    </source>
</evidence>
<dbReference type="EC" id="2.7.7.85" evidence="10"/>
<evidence type="ECO:0000256" key="2">
    <source>
        <dbReference type="ARBA" id="ARBA00022475"/>
    </source>
</evidence>
<comment type="caution">
    <text evidence="10">Lacks conserved residue(s) required for the propagation of feature annotation.</text>
</comment>
<keyword evidence="9 10" id="KW-0472">Membrane</keyword>
<evidence type="ECO:0000256" key="1">
    <source>
        <dbReference type="ARBA" id="ARBA00000877"/>
    </source>
</evidence>
<comment type="function">
    <text evidence="10">Catalyzes the condensation of 2 ATP molecules into cyclic di-AMP (c-di-AMP), a second messenger used to regulate differing processes in different bacteria.</text>
</comment>
<evidence type="ECO:0000256" key="8">
    <source>
        <dbReference type="ARBA" id="ARBA00022989"/>
    </source>
</evidence>
<dbReference type="RefSeq" id="WP_232710166.1">
    <property type="nucleotide sequence ID" value="NZ_CP018799.1"/>
</dbReference>
<comment type="similarity">
    <text evidence="10">Belongs to the adenylate cyclase family. DacA/CdaA subfamily.</text>
</comment>
<keyword evidence="13" id="KW-1185">Reference proteome</keyword>
<evidence type="ECO:0000256" key="3">
    <source>
        <dbReference type="ARBA" id="ARBA00022679"/>
    </source>
</evidence>
<feature type="transmembrane region" description="Helical" evidence="10">
    <location>
        <begin position="12"/>
        <end position="29"/>
    </location>
</feature>
<keyword evidence="8 10" id="KW-1133">Transmembrane helix</keyword>